<dbReference type="Proteomes" id="UP001589887">
    <property type="component" value="Unassembled WGS sequence"/>
</dbReference>
<evidence type="ECO:0000256" key="2">
    <source>
        <dbReference type="ARBA" id="ARBA00022777"/>
    </source>
</evidence>
<reference evidence="4 5" key="1">
    <citation type="submission" date="2024-09" db="EMBL/GenBank/DDBJ databases">
        <authorList>
            <person name="Sun Q."/>
            <person name="Mori K."/>
        </authorList>
    </citation>
    <scope>NUCLEOTIDE SEQUENCE [LARGE SCALE GENOMIC DNA]</scope>
    <source>
        <strain evidence="4 5">JCM 4557</strain>
    </source>
</reference>
<comment type="caution">
    <text evidence="4">The sequence shown here is derived from an EMBL/GenBank/DDBJ whole genome shotgun (WGS) entry which is preliminary data.</text>
</comment>
<dbReference type="InterPro" id="IPR029056">
    <property type="entry name" value="Ribokinase-like"/>
</dbReference>
<dbReference type="RefSeq" id="WP_394319068.1">
    <property type="nucleotide sequence ID" value="NZ_JBHMQV010000009.1"/>
</dbReference>
<dbReference type="SUPFAM" id="SSF53613">
    <property type="entry name" value="Ribokinase-like"/>
    <property type="match status" value="1"/>
</dbReference>
<evidence type="ECO:0000313" key="5">
    <source>
        <dbReference type="Proteomes" id="UP001589887"/>
    </source>
</evidence>
<keyword evidence="1 4" id="KW-0808">Transferase</keyword>
<gene>
    <name evidence="4" type="ORF">ACFH04_13280</name>
</gene>
<dbReference type="EC" id="2.7.1.-" evidence="4"/>
<dbReference type="InterPro" id="IPR011611">
    <property type="entry name" value="PfkB_dom"/>
</dbReference>
<evidence type="ECO:0000259" key="3">
    <source>
        <dbReference type="Pfam" id="PF00294"/>
    </source>
</evidence>
<dbReference type="EMBL" id="JBHMQV010000009">
    <property type="protein sequence ID" value="MFC0844672.1"/>
    <property type="molecule type" value="Genomic_DNA"/>
</dbReference>
<feature type="domain" description="Carbohydrate kinase PfkB" evidence="3">
    <location>
        <begin position="33"/>
        <end position="294"/>
    </location>
</feature>
<keyword evidence="2 4" id="KW-0418">Kinase</keyword>
<protein>
    <submittedName>
        <fullName evidence="4">Carbohydrate kinase family protein</fullName>
        <ecNumber evidence="4">2.7.1.-</ecNumber>
    </submittedName>
</protein>
<accession>A0ABV6TFW9</accession>
<name>A0ABV6TFW9_9ACTN</name>
<sequence length="317" mass="32669">MTALPAWDLACFSYLAHAQILHVARYPAADRGAPVDRSRTSLAGDGPITATVASSLGLRTVLVSNAVGDDLTGQAVTAQLHASRVEAPLCGRRPAATPHLTVITDALGTRTWFADLAHVHDSLHHADKSPLARARLAYIDCYTVIAPLAARAIDTAATANVPLLLNLGNDPIHPAVADAALRATVLAVQTGLPEDQIDQADPLARDTLERLRPQAAIVTLGAHGAIALTRGRGTRLHVPARQVRVTDTHGAGAAFSAALAAAYLDGHDQAAALDRACAAGTAHCTTSSATVPASTAPTACAAVTLPREEVPLCSPTT</sequence>
<dbReference type="PANTHER" id="PTHR10584">
    <property type="entry name" value="SUGAR KINASE"/>
    <property type="match status" value="1"/>
</dbReference>
<organism evidence="4 5">
    <name type="scientific">Streptomyces noboritoensis</name>
    <dbReference type="NCBI Taxonomy" id="67337"/>
    <lineage>
        <taxon>Bacteria</taxon>
        <taxon>Bacillati</taxon>
        <taxon>Actinomycetota</taxon>
        <taxon>Actinomycetes</taxon>
        <taxon>Kitasatosporales</taxon>
        <taxon>Streptomycetaceae</taxon>
        <taxon>Streptomyces</taxon>
    </lineage>
</organism>
<dbReference type="Gene3D" id="3.40.1190.20">
    <property type="match status" value="1"/>
</dbReference>
<dbReference type="Pfam" id="PF00294">
    <property type="entry name" value="PfkB"/>
    <property type="match status" value="1"/>
</dbReference>
<dbReference type="GO" id="GO:0016301">
    <property type="term" value="F:kinase activity"/>
    <property type="evidence" value="ECO:0007669"/>
    <property type="project" value="UniProtKB-KW"/>
</dbReference>
<proteinExistence type="predicted"/>
<keyword evidence="5" id="KW-1185">Reference proteome</keyword>
<dbReference type="PANTHER" id="PTHR10584:SF166">
    <property type="entry name" value="RIBOKINASE"/>
    <property type="match status" value="1"/>
</dbReference>
<evidence type="ECO:0000256" key="1">
    <source>
        <dbReference type="ARBA" id="ARBA00022679"/>
    </source>
</evidence>
<evidence type="ECO:0000313" key="4">
    <source>
        <dbReference type="EMBL" id="MFC0844672.1"/>
    </source>
</evidence>